<comment type="caution">
    <text evidence="12">The sequence shown here is derived from an EMBL/GenBank/DDBJ whole genome shotgun (WGS) entry which is preliminary data.</text>
</comment>
<keyword evidence="2" id="KW-1003">Cell membrane</keyword>
<keyword evidence="7" id="KW-0675">Receptor</keyword>
<feature type="domain" description="G-protein coupled receptors family 1 profile" evidence="11">
    <location>
        <begin position="81"/>
        <end position="355"/>
    </location>
</feature>
<comment type="subcellular location">
    <subcellularLocation>
        <location evidence="1">Cell membrane</location>
        <topology evidence="1">Multi-pass membrane protein</topology>
    </subcellularLocation>
</comment>
<keyword evidence="9" id="KW-0807">Transducer</keyword>
<evidence type="ECO:0000256" key="10">
    <source>
        <dbReference type="SAM" id="Phobius"/>
    </source>
</evidence>
<dbReference type="PANTHER" id="PTHR24246:SF27">
    <property type="entry name" value="ADENOSINE RECEPTOR, ISOFORM A"/>
    <property type="match status" value="1"/>
</dbReference>
<accession>A0ABP0GRH9</accession>
<evidence type="ECO:0000256" key="7">
    <source>
        <dbReference type="ARBA" id="ARBA00023170"/>
    </source>
</evidence>
<feature type="transmembrane region" description="Helical" evidence="10">
    <location>
        <begin position="149"/>
        <end position="173"/>
    </location>
</feature>
<feature type="transmembrane region" description="Helical" evidence="10">
    <location>
        <begin position="65"/>
        <end position="88"/>
    </location>
</feature>
<organism evidence="12 13">
    <name type="scientific">Clavelina lepadiformis</name>
    <name type="common">Light-bulb sea squirt</name>
    <name type="synonym">Ascidia lepadiformis</name>
    <dbReference type="NCBI Taxonomy" id="159417"/>
    <lineage>
        <taxon>Eukaryota</taxon>
        <taxon>Metazoa</taxon>
        <taxon>Chordata</taxon>
        <taxon>Tunicata</taxon>
        <taxon>Ascidiacea</taxon>
        <taxon>Aplousobranchia</taxon>
        <taxon>Clavelinidae</taxon>
        <taxon>Clavelina</taxon>
    </lineage>
</organism>
<evidence type="ECO:0000256" key="6">
    <source>
        <dbReference type="ARBA" id="ARBA00023136"/>
    </source>
</evidence>
<dbReference type="CDD" id="cd00637">
    <property type="entry name" value="7tm_classA_rhodopsin-like"/>
    <property type="match status" value="1"/>
</dbReference>
<evidence type="ECO:0000256" key="4">
    <source>
        <dbReference type="ARBA" id="ARBA00022989"/>
    </source>
</evidence>
<dbReference type="EMBL" id="CAWYQH010000141">
    <property type="protein sequence ID" value="CAK8694180.1"/>
    <property type="molecule type" value="Genomic_DNA"/>
</dbReference>
<evidence type="ECO:0000256" key="3">
    <source>
        <dbReference type="ARBA" id="ARBA00022692"/>
    </source>
</evidence>
<evidence type="ECO:0000256" key="8">
    <source>
        <dbReference type="ARBA" id="ARBA00023180"/>
    </source>
</evidence>
<keyword evidence="4 10" id="KW-1133">Transmembrane helix</keyword>
<evidence type="ECO:0000256" key="5">
    <source>
        <dbReference type="ARBA" id="ARBA00023040"/>
    </source>
</evidence>
<gene>
    <name evidence="12" type="ORF">CVLEPA_LOCUS27572</name>
</gene>
<dbReference type="Gene3D" id="1.20.1070.10">
    <property type="entry name" value="Rhodopsin 7-helix transmembrane proteins"/>
    <property type="match status" value="1"/>
</dbReference>
<dbReference type="Proteomes" id="UP001642483">
    <property type="component" value="Unassembled WGS sequence"/>
</dbReference>
<dbReference type="PANTHER" id="PTHR24246">
    <property type="entry name" value="OLFACTORY RECEPTOR AND ADENOSINE RECEPTOR"/>
    <property type="match status" value="1"/>
</dbReference>
<feature type="transmembrane region" description="Helical" evidence="10">
    <location>
        <begin position="242"/>
        <end position="268"/>
    </location>
</feature>
<evidence type="ECO:0000256" key="2">
    <source>
        <dbReference type="ARBA" id="ARBA00022475"/>
    </source>
</evidence>
<keyword evidence="6 10" id="KW-0472">Membrane</keyword>
<dbReference type="PRINTS" id="PR00237">
    <property type="entry name" value="GPCRRHODOPSN"/>
</dbReference>
<evidence type="ECO:0000313" key="12">
    <source>
        <dbReference type="EMBL" id="CAK8694180.1"/>
    </source>
</evidence>
<evidence type="ECO:0000256" key="9">
    <source>
        <dbReference type="ARBA" id="ARBA00023224"/>
    </source>
</evidence>
<evidence type="ECO:0000256" key="1">
    <source>
        <dbReference type="ARBA" id="ARBA00004651"/>
    </source>
</evidence>
<keyword evidence="13" id="KW-1185">Reference proteome</keyword>
<protein>
    <recommendedName>
        <fullName evidence="11">G-protein coupled receptors family 1 profile domain-containing protein</fullName>
    </recommendedName>
</protein>
<dbReference type="Pfam" id="PF00001">
    <property type="entry name" value="7tm_1"/>
    <property type="match status" value="1"/>
</dbReference>
<evidence type="ECO:0000313" key="13">
    <source>
        <dbReference type="Proteomes" id="UP001642483"/>
    </source>
</evidence>
<keyword evidence="8" id="KW-0325">Glycoprotein</keyword>
<feature type="transmembrane region" description="Helical" evidence="10">
    <location>
        <begin position="298"/>
        <end position="325"/>
    </location>
</feature>
<dbReference type="InterPro" id="IPR017452">
    <property type="entry name" value="GPCR_Rhodpsn_7TM"/>
</dbReference>
<name>A0ABP0GRH9_CLALP</name>
<reference evidence="12 13" key="1">
    <citation type="submission" date="2024-02" db="EMBL/GenBank/DDBJ databases">
        <authorList>
            <person name="Daric V."/>
            <person name="Darras S."/>
        </authorList>
    </citation>
    <scope>NUCLEOTIDE SEQUENCE [LARGE SCALE GENOMIC DNA]</scope>
</reference>
<sequence>MFYESITKSTSPPVVTLDKMRNQNGNHSMRCCFPGFCESNNVKIHDECFNKTFLDCQVCGETRGVVFLFLAVCLGLAILIGNGLTVLVGIRRCKRGKASKMDICRTSLAMADVLTSIQLLVIVTYNFSWSMSMTLNELENEQGTLRGSPLAYTAGLLFLFAITTSMYQLAYMAMERIYAIAKPYGYRWQSNKSVYVGVVMAWILPAIAIILTCFIQELTFSYSPMVFLYYPTPTELNQSSAIHLFYAVLYAVPYLLTTILIIGTGIMICRHRKIVGGMEEKSKNKTTKRLSLQRNTDALITIAIMQIAFSITALPTMIISSLLYTSQLDCATLSQPYLISFYFTLSNSLANVVIYNIRDKEFRDEMLHTVKPQFARKLLKWGTSNETTELQTKI</sequence>
<keyword evidence="5" id="KW-0297">G-protein coupled receptor</keyword>
<evidence type="ECO:0000259" key="11">
    <source>
        <dbReference type="PROSITE" id="PS50262"/>
    </source>
</evidence>
<dbReference type="PROSITE" id="PS50262">
    <property type="entry name" value="G_PROTEIN_RECEP_F1_2"/>
    <property type="match status" value="1"/>
</dbReference>
<feature type="transmembrane region" description="Helical" evidence="10">
    <location>
        <begin position="337"/>
        <end position="357"/>
    </location>
</feature>
<dbReference type="SUPFAM" id="SSF81321">
    <property type="entry name" value="Family A G protein-coupled receptor-like"/>
    <property type="match status" value="1"/>
</dbReference>
<keyword evidence="3 10" id="KW-0812">Transmembrane</keyword>
<feature type="transmembrane region" description="Helical" evidence="10">
    <location>
        <begin position="194"/>
        <end position="222"/>
    </location>
</feature>
<feature type="transmembrane region" description="Helical" evidence="10">
    <location>
        <begin position="109"/>
        <end position="129"/>
    </location>
</feature>
<proteinExistence type="predicted"/>
<dbReference type="InterPro" id="IPR000276">
    <property type="entry name" value="GPCR_Rhodpsn"/>
</dbReference>